<dbReference type="SUPFAM" id="SSF52317">
    <property type="entry name" value="Class I glutamine amidotransferase-like"/>
    <property type="match status" value="1"/>
</dbReference>
<dbReference type="CDD" id="cd03139">
    <property type="entry name" value="GATase1_PfpI_2"/>
    <property type="match status" value="1"/>
</dbReference>
<dbReference type="Proteomes" id="UP001172673">
    <property type="component" value="Unassembled WGS sequence"/>
</dbReference>
<dbReference type="Gene3D" id="3.40.50.880">
    <property type="match status" value="1"/>
</dbReference>
<dbReference type="InterPro" id="IPR052158">
    <property type="entry name" value="INH-QAR"/>
</dbReference>
<evidence type="ECO:0000313" key="3">
    <source>
        <dbReference type="Proteomes" id="UP001172673"/>
    </source>
</evidence>
<name>A0AA38XIG2_9EURO</name>
<dbReference type="AlphaFoldDB" id="A0AA38XIG2"/>
<reference evidence="2" key="1">
    <citation type="submission" date="2022-10" db="EMBL/GenBank/DDBJ databases">
        <title>Culturing micro-colonial fungi from biological soil crusts in the Mojave desert and describing Neophaeococcomyces mojavensis, and introducing the new genera and species Taxawa tesnikishii.</title>
        <authorList>
            <person name="Kurbessoian T."/>
            <person name="Stajich J.E."/>
        </authorList>
    </citation>
    <scope>NUCLEOTIDE SEQUENCE</scope>
    <source>
        <strain evidence="2">TK_41</strain>
    </source>
</reference>
<comment type="caution">
    <text evidence="2">The sequence shown here is derived from an EMBL/GenBank/DDBJ whole genome shotgun (WGS) entry which is preliminary data.</text>
</comment>
<organism evidence="2 3">
    <name type="scientific">Cladophialophora chaetospira</name>
    <dbReference type="NCBI Taxonomy" id="386627"/>
    <lineage>
        <taxon>Eukaryota</taxon>
        <taxon>Fungi</taxon>
        <taxon>Dikarya</taxon>
        <taxon>Ascomycota</taxon>
        <taxon>Pezizomycotina</taxon>
        <taxon>Eurotiomycetes</taxon>
        <taxon>Chaetothyriomycetidae</taxon>
        <taxon>Chaetothyriales</taxon>
        <taxon>Herpotrichiellaceae</taxon>
        <taxon>Cladophialophora</taxon>
    </lineage>
</organism>
<dbReference type="PANTHER" id="PTHR43130">
    <property type="entry name" value="ARAC-FAMILY TRANSCRIPTIONAL REGULATOR"/>
    <property type="match status" value="1"/>
</dbReference>
<evidence type="ECO:0000259" key="1">
    <source>
        <dbReference type="Pfam" id="PF01965"/>
    </source>
</evidence>
<dbReference type="InterPro" id="IPR002818">
    <property type="entry name" value="DJ-1/PfpI"/>
</dbReference>
<accession>A0AA38XIG2</accession>
<evidence type="ECO:0000313" key="2">
    <source>
        <dbReference type="EMBL" id="KAJ9614067.1"/>
    </source>
</evidence>
<proteinExistence type="predicted"/>
<gene>
    <name evidence="2" type="ORF">H2200_002203</name>
</gene>
<dbReference type="PANTHER" id="PTHR43130:SF7">
    <property type="entry name" value="DJ-1_PFPI DOMAIN-CONTAINING PROTEIN"/>
    <property type="match status" value="1"/>
</dbReference>
<sequence>MAPFHFGTLVYDFQAIDVVGPFDLLNSSSKALLTAMSYYIPIDEKVLANAPDMVFHHIGETLEPVHLLTSNITIVPSTTVDDAPELDALLIGGPNPAGFKLSQKYIDFIRRHVASGKPIFSTCTGAAVIAVTGVLDGRNATINNQEFHWTKKEFPKVKWTKDKKWVVDGNIWTGSGAVAGMDMIAHWIKETYGLDVLTQGASGLDYEPRDIDGAYDTVLKQRYDASGKRLPAHVFP</sequence>
<dbReference type="EMBL" id="JAPDRK010000003">
    <property type="protein sequence ID" value="KAJ9614067.1"/>
    <property type="molecule type" value="Genomic_DNA"/>
</dbReference>
<protein>
    <recommendedName>
        <fullName evidence="1">DJ-1/PfpI domain-containing protein</fullName>
    </recommendedName>
</protein>
<feature type="domain" description="DJ-1/PfpI" evidence="1">
    <location>
        <begin position="62"/>
        <end position="189"/>
    </location>
</feature>
<dbReference type="Pfam" id="PF01965">
    <property type="entry name" value="DJ-1_PfpI"/>
    <property type="match status" value="1"/>
</dbReference>
<keyword evidence="3" id="KW-1185">Reference proteome</keyword>
<dbReference type="InterPro" id="IPR029062">
    <property type="entry name" value="Class_I_gatase-like"/>
</dbReference>